<reference evidence="8" key="1">
    <citation type="submission" date="2024-08" db="EMBL/GenBank/DDBJ databases">
        <title>Phylogenomic analyses of a clade within the roseobacter group suggest taxonomic reassignments of species of the genera Aestuariivita, Citreicella, Loktanella, Nautella, Pelagibaca, Ruegeria, Thalassobius, Thiobacimonas and Tropicibacter, and the proposal o.</title>
        <authorList>
            <person name="Jeon C.O."/>
        </authorList>
    </citation>
    <scope>NUCLEOTIDE SEQUENCE</scope>
    <source>
        <strain evidence="8">SS1-5</strain>
    </source>
</reference>
<keyword evidence="9" id="KW-1185">Reference proteome</keyword>
<feature type="transmembrane region" description="Helical" evidence="6">
    <location>
        <begin position="237"/>
        <end position="256"/>
    </location>
</feature>
<feature type="domain" description="EamA" evidence="7">
    <location>
        <begin position="147"/>
        <end position="278"/>
    </location>
</feature>
<keyword evidence="3 6" id="KW-0812">Transmembrane</keyword>
<feature type="transmembrane region" description="Helical" evidence="6">
    <location>
        <begin position="178"/>
        <end position="201"/>
    </location>
</feature>
<feature type="domain" description="EamA" evidence="7">
    <location>
        <begin position="6"/>
        <end position="138"/>
    </location>
</feature>
<evidence type="ECO:0000256" key="2">
    <source>
        <dbReference type="ARBA" id="ARBA00009853"/>
    </source>
</evidence>
<comment type="subcellular location">
    <subcellularLocation>
        <location evidence="1">Membrane</location>
        <topology evidence="1">Multi-pass membrane protein</topology>
    </subcellularLocation>
</comment>
<comment type="similarity">
    <text evidence="2">Belongs to the drug/metabolite transporter (DMT) superfamily. 10 TMS drug/metabolite exporter (DME) (TC 2.A.7.3) family.</text>
</comment>
<evidence type="ECO:0000313" key="8">
    <source>
        <dbReference type="EMBL" id="WZU66506.1"/>
    </source>
</evidence>
<feature type="transmembrane region" description="Helical" evidence="6">
    <location>
        <begin position="145"/>
        <end position="166"/>
    </location>
</feature>
<gene>
    <name evidence="8" type="ORF">AABB31_15840</name>
</gene>
<dbReference type="GO" id="GO:0016020">
    <property type="term" value="C:membrane"/>
    <property type="evidence" value="ECO:0007669"/>
    <property type="project" value="UniProtKB-SubCell"/>
</dbReference>
<keyword evidence="5 6" id="KW-0472">Membrane</keyword>
<dbReference type="KEGG" id="yrh:AABB31_15840"/>
<dbReference type="RefSeq" id="WP_342075828.1">
    <property type="nucleotide sequence ID" value="NZ_CP151767.2"/>
</dbReference>
<dbReference type="Pfam" id="PF00892">
    <property type="entry name" value="EamA"/>
    <property type="match status" value="2"/>
</dbReference>
<evidence type="ECO:0000259" key="7">
    <source>
        <dbReference type="Pfam" id="PF00892"/>
    </source>
</evidence>
<dbReference type="InterPro" id="IPR000620">
    <property type="entry name" value="EamA_dom"/>
</dbReference>
<name>A0AAN0MEF9_9RHOB</name>
<organism evidence="8 9">
    <name type="scientific">Yoonia rhodophyticola</name>
    <dbReference type="NCBI Taxonomy" id="3137370"/>
    <lineage>
        <taxon>Bacteria</taxon>
        <taxon>Pseudomonadati</taxon>
        <taxon>Pseudomonadota</taxon>
        <taxon>Alphaproteobacteria</taxon>
        <taxon>Rhodobacterales</taxon>
        <taxon>Paracoccaceae</taxon>
        <taxon>Yoonia</taxon>
    </lineage>
</organism>
<dbReference type="EMBL" id="CP151767">
    <property type="protein sequence ID" value="WZU66506.1"/>
    <property type="molecule type" value="Genomic_DNA"/>
</dbReference>
<feature type="transmembrane region" description="Helical" evidence="6">
    <location>
        <begin position="6"/>
        <end position="27"/>
    </location>
</feature>
<dbReference type="SUPFAM" id="SSF103481">
    <property type="entry name" value="Multidrug resistance efflux transporter EmrE"/>
    <property type="match status" value="2"/>
</dbReference>
<dbReference type="InterPro" id="IPR037185">
    <property type="entry name" value="EmrE-like"/>
</dbReference>
<protein>
    <submittedName>
        <fullName evidence="8">DMT family transporter</fullName>
    </submittedName>
</protein>
<sequence length="285" mass="30608">MSHVLIAALWMIGAIVAFTGMAVAGRAVSIELDTFEIMLYRSITGIITVLIIGWMAGTLGQIRRQRLGLHATRNIFHFAGQNLWFYAIAVIPLAQVFALEFTTPVWVILLSPLILREKLTKVGLLSAAIGFCGVLIVARPDPGNISPGLIAAAGCAIFFALTAIFTRKLTRTETITCIMFYLTVMQAIFGLICAGLDGEIATPSQAALPWVVVIGFAGLTAHFCLTKALSIAPASIVMPIDFVRLPTIAIVGMLLYQEPIDLLVFVGAALIFGANYLNITQSRVG</sequence>
<dbReference type="PANTHER" id="PTHR22911:SF6">
    <property type="entry name" value="SOLUTE CARRIER FAMILY 35 MEMBER G1"/>
    <property type="match status" value="1"/>
</dbReference>
<feature type="transmembrane region" description="Helical" evidence="6">
    <location>
        <begin position="262"/>
        <end position="279"/>
    </location>
</feature>
<evidence type="ECO:0000256" key="3">
    <source>
        <dbReference type="ARBA" id="ARBA00022692"/>
    </source>
</evidence>
<keyword evidence="4 6" id="KW-1133">Transmembrane helix</keyword>
<feature type="transmembrane region" description="Helical" evidence="6">
    <location>
        <begin position="122"/>
        <end position="139"/>
    </location>
</feature>
<evidence type="ECO:0000256" key="4">
    <source>
        <dbReference type="ARBA" id="ARBA00022989"/>
    </source>
</evidence>
<dbReference type="PANTHER" id="PTHR22911">
    <property type="entry name" value="ACYL-MALONYL CONDENSING ENZYME-RELATED"/>
    <property type="match status" value="1"/>
</dbReference>
<feature type="transmembrane region" description="Helical" evidence="6">
    <location>
        <begin position="83"/>
        <end position="110"/>
    </location>
</feature>
<evidence type="ECO:0000256" key="6">
    <source>
        <dbReference type="SAM" id="Phobius"/>
    </source>
</evidence>
<dbReference type="Proteomes" id="UP001470809">
    <property type="component" value="Chromosome"/>
</dbReference>
<accession>A0AAN0MEF9</accession>
<feature type="transmembrane region" description="Helical" evidence="6">
    <location>
        <begin position="207"/>
        <end position="225"/>
    </location>
</feature>
<feature type="transmembrane region" description="Helical" evidence="6">
    <location>
        <begin position="39"/>
        <end position="63"/>
    </location>
</feature>
<evidence type="ECO:0000256" key="1">
    <source>
        <dbReference type="ARBA" id="ARBA00004141"/>
    </source>
</evidence>
<proteinExistence type="inferred from homology"/>
<dbReference type="AlphaFoldDB" id="A0AAN0MEF9"/>
<evidence type="ECO:0000313" key="9">
    <source>
        <dbReference type="Proteomes" id="UP001470809"/>
    </source>
</evidence>
<evidence type="ECO:0000256" key="5">
    <source>
        <dbReference type="ARBA" id="ARBA00023136"/>
    </source>
</evidence>